<dbReference type="PROSITE" id="PS51833">
    <property type="entry name" value="HDOD"/>
    <property type="match status" value="1"/>
</dbReference>
<proteinExistence type="predicted"/>
<keyword evidence="4" id="KW-1185">Reference proteome</keyword>
<accession>A0ABT2VN62</accession>
<dbReference type="InterPro" id="IPR014408">
    <property type="entry name" value="dGMP_Pdiesterase_EAL/HD-GYP"/>
</dbReference>
<dbReference type="PANTHER" id="PTHR33525">
    <property type="match status" value="1"/>
</dbReference>
<dbReference type="PANTHER" id="PTHR33525:SF4">
    <property type="entry name" value="CYCLIC DI-GMP PHOSPHODIESTERASE CDGJ"/>
    <property type="match status" value="1"/>
</dbReference>
<dbReference type="InterPro" id="IPR035919">
    <property type="entry name" value="EAL_sf"/>
</dbReference>
<evidence type="ECO:0000313" key="3">
    <source>
        <dbReference type="EMBL" id="MCU7554535.1"/>
    </source>
</evidence>
<evidence type="ECO:0000259" key="2">
    <source>
        <dbReference type="PROSITE" id="PS51833"/>
    </source>
</evidence>
<dbReference type="InterPro" id="IPR052340">
    <property type="entry name" value="RNase_Y/CdgJ"/>
</dbReference>
<evidence type="ECO:0000259" key="1">
    <source>
        <dbReference type="PROSITE" id="PS50883"/>
    </source>
</evidence>
<gene>
    <name evidence="3" type="ORF">OCL06_07980</name>
</gene>
<dbReference type="EMBL" id="JAOTJC010000007">
    <property type="protein sequence ID" value="MCU7554535.1"/>
    <property type="molecule type" value="Genomic_DNA"/>
</dbReference>
<organism evidence="3 4">
    <name type="scientific">Alteromonas salexigens</name>
    <dbReference type="NCBI Taxonomy" id="2982530"/>
    <lineage>
        <taxon>Bacteria</taxon>
        <taxon>Pseudomonadati</taxon>
        <taxon>Pseudomonadota</taxon>
        <taxon>Gammaproteobacteria</taxon>
        <taxon>Alteromonadales</taxon>
        <taxon>Alteromonadaceae</taxon>
        <taxon>Alteromonas/Salinimonas group</taxon>
        <taxon>Alteromonas</taxon>
    </lineage>
</organism>
<protein>
    <submittedName>
        <fullName evidence="3">EAL domain-containing protein</fullName>
    </submittedName>
</protein>
<comment type="caution">
    <text evidence="3">The sequence shown here is derived from an EMBL/GenBank/DDBJ whole genome shotgun (WGS) entry which is preliminary data.</text>
</comment>
<feature type="domain" description="EAL" evidence="1">
    <location>
        <begin position="1"/>
        <end position="202"/>
    </location>
</feature>
<dbReference type="SUPFAM" id="SSF141868">
    <property type="entry name" value="EAL domain-like"/>
    <property type="match status" value="1"/>
</dbReference>
<dbReference type="PIRSF" id="PIRSF003180">
    <property type="entry name" value="DiGMPpdiest_YuxH"/>
    <property type="match status" value="1"/>
</dbReference>
<name>A0ABT2VN62_9ALTE</name>
<feature type="domain" description="HDOD" evidence="2">
    <location>
        <begin position="196"/>
        <end position="383"/>
    </location>
</feature>
<dbReference type="SUPFAM" id="SSF109604">
    <property type="entry name" value="HD-domain/PDEase-like"/>
    <property type="match status" value="1"/>
</dbReference>
<dbReference type="Proteomes" id="UP001209257">
    <property type="component" value="Unassembled WGS sequence"/>
</dbReference>
<reference evidence="4" key="1">
    <citation type="submission" date="2023-07" db="EMBL/GenBank/DDBJ databases">
        <title>Study on multiphase classification of strain Alteromonas salexigens isolated from the Yellow Sea.</title>
        <authorList>
            <person name="Sun L."/>
        </authorList>
    </citation>
    <scope>NUCLEOTIDE SEQUENCE [LARGE SCALE GENOMIC DNA]</scope>
    <source>
        <strain evidence="4">ASW11-19</strain>
    </source>
</reference>
<dbReference type="Gene3D" id="1.10.3210.10">
    <property type="entry name" value="Hypothetical protein af1432"/>
    <property type="match status" value="1"/>
</dbReference>
<dbReference type="Gene3D" id="3.20.20.450">
    <property type="entry name" value="EAL domain"/>
    <property type="match status" value="1"/>
</dbReference>
<dbReference type="Pfam" id="PF08668">
    <property type="entry name" value="HDOD"/>
    <property type="match status" value="1"/>
</dbReference>
<dbReference type="InterPro" id="IPR013976">
    <property type="entry name" value="HDOD"/>
</dbReference>
<evidence type="ECO:0000313" key="4">
    <source>
        <dbReference type="Proteomes" id="UP001209257"/>
    </source>
</evidence>
<dbReference type="RefSeq" id="WP_262993252.1">
    <property type="nucleotide sequence ID" value="NZ_JAOTJC010000007.1"/>
</dbReference>
<dbReference type="InterPro" id="IPR001633">
    <property type="entry name" value="EAL_dom"/>
</dbReference>
<sequence>MFAFIARQPILDRDKDVFAYELLFRDGNNGTFPDIDSDKAKYIASQFHTLGLDDISGEKKSFISFNADTLISRFPTTLNPETVVVELDENPCLQKGLLDACQHIKQLGFKLAIDDPLMMSGQHEIFPLIDILKVDVTKARFDVIEKNIPRFLDSEIKLVAEQVENHSDFTTCRDLGFDFFQGYFFATPEARIQRQLPASKMNLVELMGESSSSHFDLARISQIVERDAALSFLLLKFINNPTINKRYQITSLKHALAYMGEVEIKKFIALLSLASLGDDKPLELIHMSLVRAKFYDLLAQERGLKNDPPIGFLIGLFSLLDALLDQSMPDVLKQLPLSEDVNTALLGKSAEFNHYHTLVRAFESALWLNVIKQSRALNIDQKQLHGLYNQAISWANGVRNTISSYFPRPVIKS</sequence>
<dbReference type="PROSITE" id="PS50883">
    <property type="entry name" value="EAL"/>
    <property type="match status" value="1"/>
</dbReference>